<dbReference type="AlphaFoldDB" id="A0A2I0AW13"/>
<evidence type="ECO:0000313" key="5">
    <source>
        <dbReference type="Proteomes" id="UP000236161"/>
    </source>
</evidence>
<feature type="region of interest" description="Disordered" evidence="2">
    <location>
        <begin position="1"/>
        <end position="65"/>
    </location>
</feature>
<name>A0A2I0AW13_9ASPA</name>
<dbReference type="Pfam" id="PF17538">
    <property type="entry name" value="C_LFY_FLO"/>
    <property type="match status" value="1"/>
</dbReference>
<dbReference type="InterPro" id="IPR002910">
    <property type="entry name" value="FLO_LFY"/>
</dbReference>
<dbReference type="GO" id="GO:0006355">
    <property type="term" value="P:regulation of DNA-templated transcription"/>
    <property type="evidence" value="ECO:0007669"/>
    <property type="project" value="UniProtKB-UniRule"/>
</dbReference>
<dbReference type="PANTHER" id="PTHR36079">
    <property type="entry name" value="PROTEIN LEAFY"/>
    <property type="match status" value="1"/>
</dbReference>
<dbReference type="GO" id="GO:0003677">
    <property type="term" value="F:DNA binding"/>
    <property type="evidence" value="ECO:0007669"/>
    <property type="project" value="UniProtKB-UniRule"/>
</dbReference>
<dbReference type="InterPro" id="IPR038276">
    <property type="entry name" value="Floricaula/leafy_C_sf"/>
</dbReference>
<protein>
    <recommendedName>
        <fullName evidence="1">Floricaula/leafy-like transcription factor</fullName>
    </recommendedName>
</protein>
<comment type="function">
    <text evidence="1">Probable transcription factor.</text>
</comment>
<feature type="compositionally biased region" description="Acidic residues" evidence="2">
    <location>
        <begin position="13"/>
        <end position="25"/>
    </location>
</feature>
<dbReference type="Gene3D" id="1.10.4180.10">
    <property type="entry name" value="Protein LEAFY"/>
    <property type="match status" value="1"/>
</dbReference>
<feature type="region of interest" description="Disordered" evidence="2">
    <location>
        <begin position="179"/>
        <end position="229"/>
    </location>
</feature>
<keyword evidence="5" id="KW-1185">Reference proteome</keyword>
<comment type="subcellular location">
    <subcellularLocation>
        <location evidence="1">Nucleus</location>
    </subcellularLocation>
</comment>
<keyword evidence="1" id="KW-0010">Activator</keyword>
<gene>
    <name evidence="4" type="primary">ALF</name>
    <name evidence="4" type="ORF">AXF42_Ash011855</name>
</gene>
<dbReference type="EMBL" id="KZ451944">
    <property type="protein sequence ID" value="PKA59731.1"/>
    <property type="molecule type" value="Genomic_DNA"/>
</dbReference>
<dbReference type="GO" id="GO:0005634">
    <property type="term" value="C:nucleus"/>
    <property type="evidence" value="ECO:0007669"/>
    <property type="project" value="UniProtKB-SubCell"/>
</dbReference>
<evidence type="ECO:0000256" key="1">
    <source>
        <dbReference type="RuleBase" id="RU366064"/>
    </source>
</evidence>
<keyword evidence="1" id="KW-0805">Transcription regulation</keyword>
<keyword evidence="1" id="KW-0238">DNA-binding</keyword>
<feature type="compositionally biased region" description="Basic and acidic residues" evidence="2">
    <location>
        <begin position="26"/>
        <end position="57"/>
    </location>
</feature>
<dbReference type="PANTHER" id="PTHR36079:SF1">
    <property type="entry name" value="PROTEIN LEAFY"/>
    <property type="match status" value="1"/>
</dbReference>
<evidence type="ECO:0000256" key="2">
    <source>
        <dbReference type="SAM" id="MobiDB-lite"/>
    </source>
</evidence>
<keyword evidence="1" id="KW-0539">Nucleus</keyword>
<keyword evidence="1" id="KW-0804">Transcription</keyword>
<reference evidence="4 5" key="1">
    <citation type="journal article" date="2017" name="Nature">
        <title>The Apostasia genome and the evolution of orchids.</title>
        <authorList>
            <person name="Zhang G.Q."/>
            <person name="Liu K.W."/>
            <person name="Li Z."/>
            <person name="Lohaus R."/>
            <person name="Hsiao Y.Y."/>
            <person name="Niu S.C."/>
            <person name="Wang J.Y."/>
            <person name="Lin Y.C."/>
            <person name="Xu Q."/>
            <person name="Chen L.J."/>
            <person name="Yoshida K."/>
            <person name="Fujiwara S."/>
            <person name="Wang Z.W."/>
            <person name="Zhang Y.Q."/>
            <person name="Mitsuda N."/>
            <person name="Wang M."/>
            <person name="Liu G.H."/>
            <person name="Pecoraro L."/>
            <person name="Huang H.X."/>
            <person name="Xiao X.J."/>
            <person name="Lin M."/>
            <person name="Wu X.Y."/>
            <person name="Wu W.L."/>
            <person name="Chen Y.Y."/>
            <person name="Chang S.B."/>
            <person name="Sakamoto S."/>
            <person name="Ohme-Takagi M."/>
            <person name="Yagi M."/>
            <person name="Zeng S.J."/>
            <person name="Shen C.Y."/>
            <person name="Yeh C.M."/>
            <person name="Luo Y.B."/>
            <person name="Tsai W.C."/>
            <person name="Van de Peer Y."/>
            <person name="Liu Z.J."/>
        </authorList>
    </citation>
    <scope>NUCLEOTIDE SEQUENCE [LARGE SCALE GENOMIC DNA]</scope>
    <source>
        <strain evidence="5">cv. Shenzhen</strain>
        <tissue evidence="4">Stem</tissue>
    </source>
</reference>
<comment type="similarity">
    <text evidence="1">Belongs to the FLO/LFY family.</text>
</comment>
<sequence>MTARRRRGGDLAEMNEDDDDAEGSESSERGVSGERQREHPFIVTEPRRGGTGEEERPGPTSSISTSTCHEFLLQLAGSPPRAWRQSAPPRCSDTRRRWARATSNKPKMRHYVHCYALTCWTRGLLTPSGGLSRSAARTSAPGARPALQALVAISAAHAFDVDAVFNAHPCLSIWVRPHQGSATSAPRPQRTASSLPAALPPPGGGSATLLKPRRPPRRRPWPPAPLCSS</sequence>
<accession>A0A2I0AW13</accession>
<dbReference type="STRING" id="1088818.A0A2I0AW13"/>
<feature type="domain" description="Floricaula/leafy DNA-binding C-terminal" evidence="3">
    <location>
        <begin position="31"/>
        <end position="178"/>
    </location>
</feature>
<evidence type="ECO:0000313" key="4">
    <source>
        <dbReference type="EMBL" id="PKA59731.1"/>
    </source>
</evidence>
<evidence type="ECO:0000259" key="3">
    <source>
        <dbReference type="Pfam" id="PF17538"/>
    </source>
</evidence>
<dbReference type="InterPro" id="IPR035209">
    <property type="entry name" value="FLO/LFY_C"/>
</dbReference>
<feature type="compositionally biased region" description="Basic residues" evidence="2">
    <location>
        <begin position="211"/>
        <end position="220"/>
    </location>
</feature>
<proteinExistence type="inferred from homology"/>
<organism evidence="4 5">
    <name type="scientific">Apostasia shenzhenica</name>
    <dbReference type="NCBI Taxonomy" id="1088818"/>
    <lineage>
        <taxon>Eukaryota</taxon>
        <taxon>Viridiplantae</taxon>
        <taxon>Streptophyta</taxon>
        <taxon>Embryophyta</taxon>
        <taxon>Tracheophyta</taxon>
        <taxon>Spermatophyta</taxon>
        <taxon>Magnoliopsida</taxon>
        <taxon>Liliopsida</taxon>
        <taxon>Asparagales</taxon>
        <taxon>Orchidaceae</taxon>
        <taxon>Apostasioideae</taxon>
        <taxon>Apostasia</taxon>
    </lineage>
</organism>
<dbReference type="Proteomes" id="UP000236161">
    <property type="component" value="Unassembled WGS sequence"/>
</dbReference>